<dbReference type="Pfam" id="PF09955">
    <property type="entry name" value="DUF2189"/>
    <property type="match status" value="1"/>
</dbReference>
<feature type="transmembrane region" description="Helical" evidence="1">
    <location>
        <begin position="68"/>
        <end position="88"/>
    </location>
</feature>
<feature type="transmembrane region" description="Helical" evidence="1">
    <location>
        <begin position="171"/>
        <end position="193"/>
    </location>
</feature>
<evidence type="ECO:0008006" key="4">
    <source>
        <dbReference type="Google" id="ProtNLM"/>
    </source>
</evidence>
<feature type="transmembrane region" description="Helical" evidence="1">
    <location>
        <begin position="117"/>
        <end position="134"/>
    </location>
</feature>
<dbReference type="eggNOG" id="COG5473">
    <property type="taxonomic scope" value="Bacteria"/>
</dbReference>
<dbReference type="Proteomes" id="UP000019063">
    <property type="component" value="Unassembled WGS sequence"/>
</dbReference>
<dbReference type="STRING" id="1379903.ATO8_10914"/>
<gene>
    <name evidence="2" type="ORF">ATO8_10914</name>
</gene>
<keyword evidence="1" id="KW-0812">Transmembrane</keyword>
<reference evidence="2 3" key="1">
    <citation type="journal article" date="2014" name="Antonie Van Leeuwenhoek">
        <title>Roseivivax atlanticus sp. nov., isolated from surface seawater of the Atlantic Ocean.</title>
        <authorList>
            <person name="Li G."/>
            <person name="Lai Q."/>
            <person name="Liu X."/>
            <person name="Sun F."/>
            <person name="Shao Z."/>
        </authorList>
    </citation>
    <scope>NUCLEOTIDE SEQUENCE [LARGE SCALE GENOMIC DNA]</scope>
    <source>
        <strain evidence="2 3">22II-s10s</strain>
    </source>
</reference>
<feature type="transmembrane region" description="Helical" evidence="1">
    <location>
        <begin position="139"/>
        <end position="159"/>
    </location>
</feature>
<dbReference type="EMBL" id="AQQW01000006">
    <property type="protein sequence ID" value="ETW12523.1"/>
    <property type="molecule type" value="Genomic_DNA"/>
</dbReference>
<dbReference type="RefSeq" id="WP_043844558.1">
    <property type="nucleotide sequence ID" value="NZ_AQQW01000006.1"/>
</dbReference>
<protein>
    <recommendedName>
        <fullName evidence="4">DUF2189 domain-containing protein</fullName>
    </recommendedName>
</protein>
<dbReference type="AlphaFoldDB" id="W4HJD7"/>
<name>W4HJD7_9RHOB</name>
<feature type="transmembrane region" description="Helical" evidence="1">
    <location>
        <begin position="43"/>
        <end position="62"/>
    </location>
</feature>
<proteinExistence type="predicted"/>
<sequence length="264" mass="28172">MTATPDPQSAPSSPSRSDTALTLGDLRAALADGIADFRAAPRFGLFFAGVYVVLGVGLVQLGAGMLTWTLSLTLAFPLLAPFLAVGLYEVSRRRAAGAALTWGGILGVVWHERTRQIPWAGAVILIYVLFWSFFAHMLFALFMGPSAILGSAVAPAAWLSGAGLQMVLAEFLFGAAFALLLFGLTAFSLPMLLDREVDFVTAMRASLRATTAHPRVSLVWAATIAGLTLVSLLPWFLGLFVSLPVLGHASWHLYRRARDAGVLD</sequence>
<keyword evidence="1" id="KW-1133">Transmembrane helix</keyword>
<comment type="caution">
    <text evidence="2">The sequence shown here is derived from an EMBL/GenBank/DDBJ whole genome shotgun (WGS) entry which is preliminary data.</text>
</comment>
<keyword evidence="1" id="KW-0472">Membrane</keyword>
<feature type="transmembrane region" description="Helical" evidence="1">
    <location>
        <begin position="95"/>
        <end position="111"/>
    </location>
</feature>
<feature type="transmembrane region" description="Helical" evidence="1">
    <location>
        <begin position="214"/>
        <end position="237"/>
    </location>
</feature>
<dbReference type="InterPro" id="IPR018692">
    <property type="entry name" value="DUF2189"/>
</dbReference>
<evidence type="ECO:0000313" key="3">
    <source>
        <dbReference type="Proteomes" id="UP000019063"/>
    </source>
</evidence>
<organism evidence="2 3">
    <name type="scientific">Roseivivax marinus</name>
    <dbReference type="NCBI Taxonomy" id="1379903"/>
    <lineage>
        <taxon>Bacteria</taxon>
        <taxon>Pseudomonadati</taxon>
        <taxon>Pseudomonadota</taxon>
        <taxon>Alphaproteobacteria</taxon>
        <taxon>Rhodobacterales</taxon>
        <taxon>Roseobacteraceae</taxon>
        <taxon>Roseivivax</taxon>
    </lineage>
</organism>
<accession>W4HJD7</accession>
<evidence type="ECO:0000313" key="2">
    <source>
        <dbReference type="EMBL" id="ETW12523.1"/>
    </source>
</evidence>
<evidence type="ECO:0000256" key="1">
    <source>
        <dbReference type="SAM" id="Phobius"/>
    </source>
</evidence>
<keyword evidence="3" id="KW-1185">Reference proteome</keyword>